<comment type="caution">
    <text evidence="2">The sequence shown here is derived from an EMBL/GenBank/DDBJ whole genome shotgun (WGS) entry which is preliminary data.</text>
</comment>
<sequence>MTKINWRRVLLISLTLFIVISLTTLYWLNDYVLPEMYRGAPTRDISVIDVWGVKPFKRLAAFFCIIKGKHYETWPACVVGYGCYTTSFCSGE</sequence>
<name>A0A2M6YS20_9BACT</name>
<feature type="transmembrane region" description="Helical" evidence="1">
    <location>
        <begin position="9"/>
        <end position="28"/>
    </location>
</feature>
<evidence type="ECO:0000313" key="2">
    <source>
        <dbReference type="EMBL" id="PIU36311.1"/>
    </source>
</evidence>
<evidence type="ECO:0000313" key="3">
    <source>
        <dbReference type="Proteomes" id="UP000229502"/>
    </source>
</evidence>
<proteinExistence type="predicted"/>
<dbReference type="Proteomes" id="UP000229502">
    <property type="component" value="Unassembled WGS sequence"/>
</dbReference>
<keyword evidence="1" id="KW-0472">Membrane</keyword>
<keyword evidence="1" id="KW-1133">Transmembrane helix</keyword>
<accession>A0A2M6YS20</accession>
<dbReference type="EMBL" id="PEWZ01000016">
    <property type="protein sequence ID" value="PIU36311.1"/>
    <property type="molecule type" value="Genomic_DNA"/>
</dbReference>
<evidence type="ECO:0000256" key="1">
    <source>
        <dbReference type="SAM" id="Phobius"/>
    </source>
</evidence>
<keyword evidence="1" id="KW-0812">Transmembrane</keyword>
<protein>
    <submittedName>
        <fullName evidence="2">Uncharacterized protein</fullName>
    </submittedName>
</protein>
<dbReference type="AlphaFoldDB" id="A0A2M6YS20"/>
<organism evidence="2 3">
    <name type="scientific">Candidatus Shapirobacteria bacterium CG07_land_8_20_14_0_80_39_18</name>
    <dbReference type="NCBI Taxonomy" id="1974882"/>
    <lineage>
        <taxon>Bacteria</taxon>
        <taxon>Candidatus Shapironibacteriota</taxon>
    </lineage>
</organism>
<reference evidence="3" key="1">
    <citation type="submission" date="2017-09" db="EMBL/GenBank/DDBJ databases">
        <title>Depth-based differentiation of microbial function through sediment-hosted aquifers and enrichment of novel symbionts in the deep terrestrial subsurface.</title>
        <authorList>
            <person name="Probst A.J."/>
            <person name="Ladd B."/>
            <person name="Jarett J.K."/>
            <person name="Geller-Mcgrath D.E."/>
            <person name="Sieber C.M.K."/>
            <person name="Emerson J.B."/>
            <person name="Anantharaman K."/>
            <person name="Thomas B.C."/>
            <person name="Malmstrom R."/>
            <person name="Stieglmeier M."/>
            <person name="Klingl A."/>
            <person name="Woyke T."/>
            <person name="Ryan C.M."/>
            <person name="Banfield J.F."/>
        </authorList>
    </citation>
    <scope>NUCLEOTIDE SEQUENCE [LARGE SCALE GENOMIC DNA]</scope>
</reference>
<gene>
    <name evidence="2" type="ORF">COT03_00245</name>
</gene>